<accession>A0A1W6JYD2</accession>
<dbReference type="OrthoDB" id="41202at2157"/>
<protein>
    <submittedName>
        <fullName evidence="2">Uncharacterized protein</fullName>
    </submittedName>
</protein>
<dbReference type="KEGG" id="aman:B6F84_03905"/>
<evidence type="ECO:0000313" key="3">
    <source>
        <dbReference type="Proteomes" id="UP000193404"/>
    </source>
</evidence>
<organism evidence="2 3">
    <name type="scientific">Acidianus manzaensis</name>
    <dbReference type="NCBI Taxonomy" id="282676"/>
    <lineage>
        <taxon>Archaea</taxon>
        <taxon>Thermoproteota</taxon>
        <taxon>Thermoprotei</taxon>
        <taxon>Sulfolobales</taxon>
        <taxon>Sulfolobaceae</taxon>
        <taxon>Acidianus</taxon>
    </lineage>
</organism>
<gene>
    <name evidence="2" type="ORF">B6F84_03905</name>
</gene>
<keyword evidence="1" id="KW-0175">Coiled coil</keyword>
<evidence type="ECO:0000313" key="2">
    <source>
        <dbReference type="EMBL" id="ARM75257.1"/>
    </source>
</evidence>
<evidence type="ECO:0000256" key="1">
    <source>
        <dbReference type="SAM" id="Coils"/>
    </source>
</evidence>
<dbReference type="Proteomes" id="UP000193404">
    <property type="component" value="Chromosome"/>
</dbReference>
<keyword evidence="3" id="KW-1185">Reference proteome</keyword>
<feature type="coiled-coil region" evidence="1">
    <location>
        <begin position="66"/>
        <end position="96"/>
    </location>
</feature>
<dbReference type="AlphaFoldDB" id="A0A1W6JYD2"/>
<name>A0A1W6JYD2_9CREN</name>
<dbReference type="RefSeq" id="WP_148691018.1">
    <property type="nucleotide sequence ID" value="NZ_CP020477.1"/>
</dbReference>
<reference evidence="2 3" key="1">
    <citation type="submission" date="2017-03" db="EMBL/GenBank/DDBJ databases">
        <title>Sulfur activation and transportation mechanism of thermophilic Archaea Acidianus manzaensis YN-25.</title>
        <authorList>
            <person name="Ma Y."/>
            <person name="Yang Y."/>
            <person name="Xia J."/>
        </authorList>
    </citation>
    <scope>NUCLEOTIDE SEQUENCE [LARGE SCALE GENOMIC DNA]</scope>
    <source>
        <strain evidence="2 3">YN-25</strain>
    </source>
</reference>
<proteinExistence type="predicted"/>
<dbReference type="STRING" id="282676.B6F84_03905"/>
<dbReference type="GeneID" id="41590035"/>
<sequence length="97" mass="11626">MKRYTFYISNDLRRQIYSEALKYLSPQQIRSIIGEQKKSMFWKSRSKVSDESIEKLIENLPLQVKLEVLSVIEKDLKEALDAIEREKKQYEESIKQK</sequence>
<dbReference type="EMBL" id="CP020477">
    <property type="protein sequence ID" value="ARM75257.1"/>
    <property type="molecule type" value="Genomic_DNA"/>
</dbReference>